<dbReference type="NCBIfam" id="TIGR01145">
    <property type="entry name" value="ATP_synt_delta"/>
    <property type="match status" value="1"/>
</dbReference>
<dbReference type="NCBIfam" id="NF004402">
    <property type="entry name" value="PRK05758.2-2"/>
    <property type="match status" value="1"/>
</dbReference>
<dbReference type="InterPro" id="IPR026015">
    <property type="entry name" value="ATP_synth_OSCP/delta_N_sf"/>
</dbReference>
<proteinExistence type="inferred from homology"/>
<organism evidence="7">
    <name type="scientific">hydrothermal vent metagenome</name>
    <dbReference type="NCBI Taxonomy" id="652676"/>
    <lineage>
        <taxon>unclassified sequences</taxon>
        <taxon>metagenomes</taxon>
        <taxon>ecological metagenomes</taxon>
    </lineage>
</organism>
<dbReference type="GO" id="GO:0016787">
    <property type="term" value="F:hydrolase activity"/>
    <property type="evidence" value="ECO:0007669"/>
    <property type="project" value="UniProtKB-KW"/>
</dbReference>
<evidence type="ECO:0000256" key="4">
    <source>
        <dbReference type="ARBA" id="ARBA00023065"/>
    </source>
</evidence>
<protein>
    <submittedName>
        <fullName evidence="7">ATP synthase delta chain</fullName>
        <ecNumber evidence="7">3.6.3.14</ecNumber>
    </submittedName>
</protein>
<evidence type="ECO:0000313" key="7">
    <source>
        <dbReference type="EMBL" id="VAW46854.1"/>
    </source>
</evidence>
<evidence type="ECO:0000256" key="1">
    <source>
        <dbReference type="ARBA" id="ARBA00004370"/>
    </source>
</evidence>
<evidence type="ECO:0000256" key="5">
    <source>
        <dbReference type="ARBA" id="ARBA00023136"/>
    </source>
</evidence>
<evidence type="ECO:0000256" key="2">
    <source>
        <dbReference type="ARBA" id="ARBA00022448"/>
    </source>
</evidence>
<comment type="subcellular location">
    <subcellularLocation>
        <location evidence="1">Membrane</location>
    </subcellularLocation>
</comment>
<dbReference type="PANTHER" id="PTHR11910">
    <property type="entry name" value="ATP SYNTHASE DELTA CHAIN"/>
    <property type="match status" value="1"/>
</dbReference>
<dbReference type="GO" id="GO:0046933">
    <property type="term" value="F:proton-transporting ATP synthase activity, rotational mechanism"/>
    <property type="evidence" value="ECO:0007669"/>
    <property type="project" value="InterPro"/>
</dbReference>
<keyword evidence="7" id="KW-0378">Hydrolase</keyword>
<evidence type="ECO:0000256" key="3">
    <source>
        <dbReference type="ARBA" id="ARBA00022781"/>
    </source>
</evidence>
<dbReference type="EMBL" id="UOFB01000163">
    <property type="protein sequence ID" value="VAW46854.1"/>
    <property type="molecule type" value="Genomic_DNA"/>
</dbReference>
<dbReference type="Gene3D" id="1.10.520.20">
    <property type="entry name" value="N-terminal domain of the delta subunit of the F1F0-ATP synthase"/>
    <property type="match status" value="1"/>
</dbReference>
<dbReference type="GO" id="GO:0016020">
    <property type="term" value="C:membrane"/>
    <property type="evidence" value="ECO:0007669"/>
    <property type="project" value="UniProtKB-SubCell"/>
</dbReference>
<evidence type="ECO:0000256" key="6">
    <source>
        <dbReference type="ARBA" id="ARBA00023310"/>
    </source>
</evidence>
<dbReference type="PRINTS" id="PR00125">
    <property type="entry name" value="ATPASEDELTA"/>
</dbReference>
<accession>A0A3B0WT36</accession>
<dbReference type="AlphaFoldDB" id="A0A3B0WT36"/>
<dbReference type="HAMAP" id="MF_01416">
    <property type="entry name" value="ATP_synth_delta_bact"/>
    <property type="match status" value="1"/>
</dbReference>
<dbReference type="Pfam" id="PF00213">
    <property type="entry name" value="OSCP"/>
    <property type="match status" value="1"/>
</dbReference>
<keyword evidence="5" id="KW-0472">Membrane</keyword>
<reference evidence="7" key="1">
    <citation type="submission" date="2018-06" db="EMBL/GenBank/DDBJ databases">
        <authorList>
            <person name="Zhirakovskaya E."/>
        </authorList>
    </citation>
    <scope>NUCLEOTIDE SEQUENCE</scope>
</reference>
<dbReference type="EC" id="3.6.3.14" evidence="7"/>
<gene>
    <name evidence="7" type="ORF">MNBD_GAMMA04-1081</name>
</gene>
<dbReference type="SUPFAM" id="SSF47928">
    <property type="entry name" value="N-terminal domain of the delta subunit of the F1F0-ATP synthase"/>
    <property type="match status" value="1"/>
</dbReference>
<dbReference type="InterPro" id="IPR000711">
    <property type="entry name" value="ATPase_OSCP/dsu"/>
</dbReference>
<keyword evidence="4" id="KW-0406">Ion transport</keyword>
<keyword evidence="2" id="KW-0813">Transport</keyword>
<keyword evidence="6" id="KW-0066">ATP synthesis</keyword>
<sequence>MAQLMTIARPYAEGVYALAKEEGNVATWSEELANLALISRDEAMAAMIKDPKFSADNIVAVFTEVMGNNLTKQGKNLLIAMADNKRLAALSDVAEVFETLKAKDEKRVRATVISALEVTDEQKKILSAALNAKFDAEVEVSYEEDASLIGGIKIKVDDWAIDGSAITQLNKLGAAIAQ</sequence>
<keyword evidence="3" id="KW-0375">Hydrogen ion transport</keyword>
<name>A0A3B0WT36_9ZZZZ</name>